<evidence type="ECO:0000256" key="1">
    <source>
        <dbReference type="SAM" id="MobiDB-lite"/>
    </source>
</evidence>
<feature type="region of interest" description="Disordered" evidence="1">
    <location>
        <begin position="139"/>
        <end position="161"/>
    </location>
</feature>
<reference evidence="4" key="2">
    <citation type="submission" date="2020-04" db="EMBL/GenBank/DDBJ databases">
        <authorList>
            <consortium name="NCBI Genome Project"/>
        </authorList>
    </citation>
    <scope>NUCLEOTIDE SEQUENCE</scope>
    <source>
        <strain evidence="4">CBS 304.34</strain>
    </source>
</reference>
<reference evidence="4" key="3">
    <citation type="submission" date="2025-04" db="UniProtKB">
        <authorList>
            <consortium name="RefSeq"/>
        </authorList>
    </citation>
    <scope>IDENTIFICATION</scope>
    <source>
        <strain evidence="4">CBS 304.34</strain>
    </source>
</reference>
<evidence type="ECO:0000313" key="2">
    <source>
        <dbReference type="EMBL" id="KAF2805707.1"/>
    </source>
</evidence>
<sequence length="281" mass="30018">MLAISKEARAAAGCRARCCAPLVTSLQRINDQHGAGELLGGVACMRHNLQHSPFDGARQPLDYDLKIQLAALHSLNHHARRPLSAPRNAAMTAHVCASHIVVPSPASTPTRGRSRGVHAALEDAPRSRLFRPRCRLLPQFSPGHTRSPPSTLHTDTPNPPIAFAQQQTASLCPLPLLLSPPFASLVCLQSLKGLVEQPPPPNLLTLLPTPPNNAGSTTATPFKRLLMIAALANPRSEPLRLLSTASTPAADRLSSRGRHAPLDEAIAQSSQPLNPSLDTRD</sequence>
<dbReference type="AlphaFoldDB" id="A0A6A6YCZ0"/>
<dbReference type="GeneID" id="54466821"/>
<protein>
    <submittedName>
        <fullName evidence="2 4">Uncharacterized protein</fullName>
    </submittedName>
</protein>
<feature type="compositionally biased region" description="Polar residues" evidence="1">
    <location>
        <begin position="142"/>
        <end position="156"/>
    </location>
</feature>
<gene>
    <name evidence="2 4" type="ORF">BDZ99DRAFT_524656</name>
</gene>
<name>A0A6A6YCZ0_9PEZI</name>
<dbReference type="RefSeq" id="XP_033572671.1">
    <property type="nucleotide sequence ID" value="XM_033725928.1"/>
</dbReference>
<dbReference type="EMBL" id="MU003709">
    <property type="protein sequence ID" value="KAF2805707.1"/>
    <property type="molecule type" value="Genomic_DNA"/>
</dbReference>
<feature type="compositionally biased region" description="Polar residues" evidence="1">
    <location>
        <begin position="267"/>
        <end position="281"/>
    </location>
</feature>
<dbReference type="Proteomes" id="UP000504636">
    <property type="component" value="Unplaced"/>
</dbReference>
<accession>A0A6A6YCZ0</accession>
<feature type="region of interest" description="Disordered" evidence="1">
    <location>
        <begin position="245"/>
        <end position="281"/>
    </location>
</feature>
<reference evidence="2 4" key="1">
    <citation type="journal article" date="2020" name="Stud. Mycol.">
        <title>101 Dothideomycetes genomes: a test case for predicting lifestyles and emergence of pathogens.</title>
        <authorList>
            <person name="Haridas S."/>
            <person name="Albert R."/>
            <person name="Binder M."/>
            <person name="Bloem J."/>
            <person name="Labutti K."/>
            <person name="Salamov A."/>
            <person name="Andreopoulos B."/>
            <person name="Baker S."/>
            <person name="Barry K."/>
            <person name="Bills G."/>
            <person name="Bluhm B."/>
            <person name="Cannon C."/>
            <person name="Castanera R."/>
            <person name="Culley D."/>
            <person name="Daum C."/>
            <person name="Ezra D."/>
            <person name="Gonzalez J."/>
            <person name="Henrissat B."/>
            <person name="Kuo A."/>
            <person name="Liang C."/>
            <person name="Lipzen A."/>
            <person name="Lutzoni F."/>
            <person name="Magnuson J."/>
            <person name="Mondo S."/>
            <person name="Nolan M."/>
            <person name="Ohm R."/>
            <person name="Pangilinan J."/>
            <person name="Park H.-J."/>
            <person name="Ramirez L."/>
            <person name="Alfaro M."/>
            <person name="Sun H."/>
            <person name="Tritt A."/>
            <person name="Yoshinaga Y."/>
            <person name="Zwiers L.-H."/>
            <person name="Turgeon B."/>
            <person name="Goodwin S."/>
            <person name="Spatafora J."/>
            <person name="Crous P."/>
            <person name="Grigoriev I."/>
        </authorList>
    </citation>
    <scope>NUCLEOTIDE SEQUENCE</scope>
    <source>
        <strain evidence="2 4">CBS 304.34</strain>
    </source>
</reference>
<keyword evidence="3" id="KW-1185">Reference proteome</keyword>
<evidence type="ECO:0000313" key="3">
    <source>
        <dbReference type="Proteomes" id="UP000504636"/>
    </source>
</evidence>
<evidence type="ECO:0000313" key="4">
    <source>
        <dbReference type="RefSeq" id="XP_033572671.1"/>
    </source>
</evidence>
<proteinExistence type="predicted"/>
<organism evidence="2">
    <name type="scientific">Mytilinidion resinicola</name>
    <dbReference type="NCBI Taxonomy" id="574789"/>
    <lineage>
        <taxon>Eukaryota</taxon>
        <taxon>Fungi</taxon>
        <taxon>Dikarya</taxon>
        <taxon>Ascomycota</taxon>
        <taxon>Pezizomycotina</taxon>
        <taxon>Dothideomycetes</taxon>
        <taxon>Pleosporomycetidae</taxon>
        <taxon>Mytilinidiales</taxon>
        <taxon>Mytilinidiaceae</taxon>
        <taxon>Mytilinidion</taxon>
    </lineage>
</organism>